<evidence type="ECO:0000313" key="1">
    <source>
        <dbReference type="EMBL" id="TRW46428.1"/>
    </source>
</evidence>
<sequence>MEEHPTSTPATLQDLFAESQERMRRWAQNFREEADRDRALVALAVPENLLRKPLTRLKRDELVAVVEDAEERWGTFGAPLGRLLHSMLHSAAQDGAIKTNPLDDHDDVPADQT</sequence>
<evidence type="ECO:0000313" key="2">
    <source>
        <dbReference type="Proteomes" id="UP000318693"/>
    </source>
</evidence>
<proteinExistence type="predicted"/>
<dbReference type="RefSeq" id="WP_143417572.1">
    <property type="nucleotide sequence ID" value="NZ_VJXR01000010.1"/>
</dbReference>
<dbReference type="Proteomes" id="UP000318693">
    <property type="component" value="Unassembled WGS sequence"/>
</dbReference>
<dbReference type="AlphaFoldDB" id="A0A552WUA4"/>
<gene>
    <name evidence="1" type="ORF">FJ693_05740</name>
</gene>
<protein>
    <submittedName>
        <fullName evidence="1">Uncharacterized protein</fullName>
    </submittedName>
</protein>
<name>A0A552WUA4_9MICO</name>
<reference evidence="1 2" key="1">
    <citation type="submission" date="2019-07" db="EMBL/GenBank/DDBJ databases">
        <title>Georgenia wutianyii sp. nov. and Georgenia *** sp. nov. isolated from plateau pika (Ochotona curzoniae) in the Qinghai-Tibet plateau of China.</title>
        <authorList>
            <person name="Tian Z."/>
        </authorList>
    </citation>
    <scope>NUCLEOTIDE SEQUENCE [LARGE SCALE GENOMIC DNA]</scope>
    <source>
        <strain evidence="1 2">Z446</strain>
    </source>
</reference>
<comment type="caution">
    <text evidence="1">The sequence shown here is derived from an EMBL/GenBank/DDBJ whole genome shotgun (WGS) entry which is preliminary data.</text>
</comment>
<dbReference type="EMBL" id="VJXR01000010">
    <property type="protein sequence ID" value="TRW46428.1"/>
    <property type="molecule type" value="Genomic_DNA"/>
</dbReference>
<organism evidence="1 2">
    <name type="scientific">Georgenia yuyongxinii</name>
    <dbReference type="NCBI Taxonomy" id="2589797"/>
    <lineage>
        <taxon>Bacteria</taxon>
        <taxon>Bacillati</taxon>
        <taxon>Actinomycetota</taxon>
        <taxon>Actinomycetes</taxon>
        <taxon>Micrococcales</taxon>
        <taxon>Bogoriellaceae</taxon>
        <taxon>Georgenia</taxon>
    </lineage>
</organism>
<accession>A0A552WUA4</accession>
<keyword evidence="2" id="KW-1185">Reference proteome</keyword>